<reference evidence="1 2" key="1">
    <citation type="submission" date="2018-11" db="EMBL/GenBank/DDBJ databases">
        <authorList>
            <consortium name="Pathogen Informatics"/>
        </authorList>
    </citation>
    <scope>NUCLEOTIDE SEQUENCE [LARGE SCALE GENOMIC DNA]</scope>
</reference>
<evidence type="ECO:0000313" key="2">
    <source>
        <dbReference type="Proteomes" id="UP000050761"/>
    </source>
</evidence>
<evidence type="ECO:0000313" key="3">
    <source>
        <dbReference type="WBParaSite" id="HPBE_0000283701-mRNA-1"/>
    </source>
</evidence>
<protein>
    <submittedName>
        <fullName evidence="1 3">Uncharacterized protein</fullName>
    </submittedName>
</protein>
<gene>
    <name evidence="1" type="ORF">HPBE_LOCUS2838</name>
</gene>
<accession>A0A183F9J5</accession>
<name>A0A183F9J5_HELPZ</name>
<dbReference type="EMBL" id="UZAH01005150">
    <property type="protein sequence ID" value="VDO28706.1"/>
    <property type="molecule type" value="Genomic_DNA"/>
</dbReference>
<accession>A0A3P7U2P8</accession>
<dbReference type="Proteomes" id="UP000050761">
    <property type="component" value="Unassembled WGS sequence"/>
</dbReference>
<evidence type="ECO:0000313" key="1">
    <source>
        <dbReference type="EMBL" id="VDO28706.1"/>
    </source>
</evidence>
<proteinExistence type="predicted"/>
<sequence length="73" mass="8508">MDKQNERWRLQSNCLEDELVMNKPRGTEVLNGAGEVAKAECDQRERSDQAVPLERMQLCERCESRVSPEKSLW</sequence>
<organism evidence="2 3">
    <name type="scientific">Heligmosomoides polygyrus</name>
    <name type="common">Parasitic roundworm</name>
    <dbReference type="NCBI Taxonomy" id="6339"/>
    <lineage>
        <taxon>Eukaryota</taxon>
        <taxon>Metazoa</taxon>
        <taxon>Ecdysozoa</taxon>
        <taxon>Nematoda</taxon>
        <taxon>Chromadorea</taxon>
        <taxon>Rhabditida</taxon>
        <taxon>Rhabditina</taxon>
        <taxon>Rhabditomorpha</taxon>
        <taxon>Strongyloidea</taxon>
        <taxon>Heligmosomidae</taxon>
        <taxon>Heligmosomoides</taxon>
    </lineage>
</organism>
<dbReference type="AlphaFoldDB" id="A0A183F9J5"/>
<reference evidence="3" key="2">
    <citation type="submission" date="2019-09" db="UniProtKB">
        <authorList>
            <consortium name="WormBaseParasite"/>
        </authorList>
    </citation>
    <scope>IDENTIFICATION</scope>
</reference>
<keyword evidence="2" id="KW-1185">Reference proteome</keyword>
<dbReference type="WBParaSite" id="HPBE_0000283701-mRNA-1">
    <property type="protein sequence ID" value="HPBE_0000283701-mRNA-1"/>
    <property type="gene ID" value="HPBE_0000283701"/>
</dbReference>